<keyword evidence="3" id="KW-1185">Reference proteome</keyword>
<evidence type="ECO:0008006" key="4">
    <source>
        <dbReference type="Google" id="ProtNLM"/>
    </source>
</evidence>
<evidence type="ECO:0000256" key="1">
    <source>
        <dbReference type="SAM" id="MobiDB-lite"/>
    </source>
</evidence>
<feature type="region of interest" description="Disordered" evidence="1">
    <location>
        <begin position="132"/>
        <end position="212"/>
    </location>
</feature>
<dbReference type="Gene3D" id="3.60.10.10">
    <property type="entry name" value="Endonuclease/exonuclease/phosphatase"/>
    <property type="match status" value="1"/>
</dbReference>
<evidence type="ECO:0000313" key="3">
    <source>
        <dbReference type="Proteomes" id="UP000583929"/>
    </source>
</evidence>
<gene>
    <name evidence="2" type="ORF">G4B88_019169</name>
</gene>
<reference evidence="2 3" key="1">
    <citation type="journal article" date="2020" name="bioRxiv">
        <title>Sequence and annotation of 42 cannabis genomes reveals extensive copy number variation in cannabinoid synthesis and pathogen resistance genes.</title>
        <authorList>
            <person name="Mckernan K.J."/>
            <person name="Helbert Y."/>
            <person name="Kane L.T."/>
            <person name="Ebling H."/>
            <person name="Zhang L."/>
            <person name="Liu B."/>
            <person name="Eaton Z."/>
            <person name="Mclaughlin S."/>
            <person name="Kingan S."/>
            <person name="Baybayan P."/>
            <person name="Concepcion G."/>
            <person name="Jordan M."/>
            <person name="Riva A."/>
            <person name="Barbazuk W."/>
            <person name="Harkins T."/>
        </authorList>
    </citation>
    <scope>NUCLEOTIDE SEQUENCE [LARGE SCALE GENOMIC DNA]</scope>
    <source>
        <strain evidence="3">cv. Jamaican Lion 4</strain>
        <tissue evidence="2">Leaf</tissue>
    </source>
</reference>
<feature type="compositionally biased region" description="Polar residues" evidence="1">
    <location>
        <begin position="136"/>
        <end position="147"/>
    </location>
</feature>
<accession>A0A7J6HNR9</accession>
<dbReference type="PANTHER" id="PTHR33710">
    <property type="entry name" value="BNAC02G09200D PROTEIN"/>
    <property type="match status" value="1"/>
</dbReference>
<organism evidence="2 3">
    <name type="scientific">Cannabis sativa</name>
    <name type="common">Hemp</name>
    <name type="synonym">Marijuana</name>
    <dbReference type="NCBI Taxonomy" id="3483"/>
    <lineage>
        <taxon>Eukaryota</taxon>
        <taxon>Viridiplantae</taxon>
        <taxon>Streptophyta</taxon>
        <taxon>Embryophyta</taxon>
        <taxon>Tracheophyta</taxon>
        <taxon>Spermatophyta</taxon>
        <taxon>Magnoliopsida</taxon>
        <taxon>eudicotyledons</taxon>
        <taxon>Gunneridae</taxon>
        <taxon>Pentapetalae</taxon>
        <taxon>rosids</taxon>
        <taxon>fabids</taxon>
        <taxon>Rosales</taxon>
        <taxon>Cannabaceae</taxon>
        <taxon>Cannabis</taxon>
    </lineage>
</organism>
<protein>
    <recommendedName>
        <fullName evidence="4">DUF4283 domain-containing protein</fullName>
    </recommendedName>
</protein>
<sequence length="460" mass="52276">MDPSNLCEVFEDVVQINQDDITFSLNPGEVDEPQEENKVLLGEIFSRYMLGKGAIQGSLKLSWNEIKGWKWKELEGWLLQLTFANRNDAMNELARRPWFVCGALLVIMPWPAWLTPAEVRLIKPLSSYASSVASSPTEDQSKQTTKGGTAKDSPLMSLNPAIFSTGSSPEERPTRRRGRPKRQSIPEQEESHTPKRRGRPPKDHKGLSTTPRTFKWTNTAKSKKSVGTVITSLREGNSFDLKVNLDNHFVVIEKDSIVNKGWDITSDPQGVKWHFQGMYGPPHGRDEEDHWLSIGETITASQIPTLILGDLNGTLMVSCVGVVDLGYHDPPFTWTKSNIQSQQGRLIKEARLDRSLATTDWRILFPSAVVNHLSATVSDHRPILLDTAVGVNCKGRLFKYENMWARDQRCFWVVREAWAKRLHQNSMTNFHRKVKQTCRKLSWWNKTQFKKLSLQVAEAT</sequence>
<dbReference type="Proteomes" id="UP000583929">
    <property type="component" value="Unassembled WGS sequence"/>
</dbReference>
<proteinExistence type="predicted"/>
<dbReference type="AlphaFoldDB" id="A0A7J6HNR9"/>
<dbReference type="PANTHER" id="PTHR33710:SF71">
    <property type="entry name" value="ENDONUCLEASE_EXONUCLEASE_PHOSPHATASE DOMAIN-CONTAINING PROTEIN"/>
    <property type="match status" value="1"/>
</dbReference>
<name>A0A7J6HNR9_CANSA</name>
<comment type="caution">
    <text evidence="2">The sequence shown here is derived from an EMBL/GenBank/DDBJ whole genome shotgun (WGS) entry which is preliminary data.</text>
</comment>
<dbReference type="InterPro" id="IPR036691">
    <property type="entry name" value="Endo/exonu/phosph_ase_sf"/>
</dbReference>
<dbReference type="SUPFAM" id="SSF56219">
    <property type="entry name" value="DNase I-like"/>
    <property type="match status" value="1"/>
</dbReference>
<evidence type="ECO:0000313" key="2">
    <source>
        <dbReference type="EMBL" id="KAF4396369.1"/>
    </source>
</evidence>
<dbReference type="EMBL" id="JAATIQ010000036">
    <property type="protein sequence ID" value="KAF4396369.1"/>
    <property type="molecule type" value="Genomic_DNA"/>
</dbReference>